<dbReference type="EMBL" id="JAPFPW010000015">
    <property type="protein sequence ID" value="MCW7754752.1"/>
    <property type="molecule type" value="Genomic_DNA"/>
</dbReference>
<dbReference type="RefSeq" id="WP_265425665.1">
    <property type="nucleotide sequence ID" value="NZ_JAPFPW010000015.1"/>
</dbReference>
<evidence type="ECO:0000313" key="2">
    <source>
        <dbReference type="EMBL" id="MCW7754752.1"/>
    </source>
</evidence>
<keyword evidence="2" id="KW-0378">Hydrolase</keyword>
<dbReference type="GO" id="GO:0016787">
    <property type="term" value="F:hydrolase activity"/>
    <property type="evidence" value="ECO:0007669"/>
    <property type="project" value="UniProtKB-KW"/>
</dbReference>
<gene>
    <name evidence="2" type="ORF">OOT00_12245</name>
</gene>
<organism evidence="2 3">
    <name type="scientific">Desulfobotulus pelophilus</name>
    <dbReference type="NCBI Taxonomy" id="2823377"/>
    <lineage>
        <taxon>Bacteria</taxon>
        <taxon>Pseudomonadati</taxon>
        <taxon>Thermodesulfobacteriota</taxon>
        <taxon>Desulfobacteria</taxon>
        <taxon>Desulfobacterales</taxon>
        <taxon>Desulfobacteraceae</taxon>
        <taxon>Desulfobotulus</taxon>
    </lineage>
</organism>
<sequence>MRFFDSHCHIEDERAFGQDRDHMLERARKANVLCMMIAGITLERSRQAIALCETHEGLFASTGIHPHDSESCNGSIISALSSLARHPKVRAWGECGLDFNRMHSPMDVQEKWLEAQIDAALALRLPIIFHERDSKGRLLSMLRHMAPSGLSGVVHCFSGNLEEMKAYLDLGLHIGITGILTHRQRGESLRSMVRMLPDDGILIETDAPYLTPSPERNRHKRNEPAFVPSVLSTLAEVRKAAESDLAEIIFQNTCELFRVQPEEIPV</sequence>
<dbReference type="InterPro" id="IPR032466">
    <property type="entry name" value="Metal_Hydrolase"/>
</dbReference>
<dbReference type="NCBIfam" id="TIGR00010">
    <property type="entry name" value="YchF/TatD family DNA exonuclease"/>
    <property type="match status" value="1"/>
</dbReference>
<evidence type="ECO:0000256" key="1">
    <source>
        <dbReference type="ARBA" id="ARBA00022723"/>
    </source>
</evidence>
<dbReference type="PIRSF" id="PIRSF005902">
    <property type="entry name" value="DNase_TatD"/>
    <property type="match status" value="1"/>
</dbReference>
<dbReference type="PANTHER" id="PTHR46124">
    <property type="entry name" value="D-AMINOACYL-TRNA DEACYLASE"/>
    <property type="match status" value="1"/>
</dbReference>
<keyword evidence="1" id="KW-0479">Metal-binding</keyword>
<protein>
    <submittedName>
        <fullName evidence="2">TatD family hydrolase</fullName>
    </submittedName>
</protein>
<comment type="caution">
    <text evidence="2">The sequence shown here is derived from an EMBL/GenBank/DDBJ whole genome shotgun (WGS) entry which is preliminary data.</text>
</comment>
<reference evidence="2 3" key="1">
    <citation type="submission" date="2022-11" db="EMBL/GenBank/DDBJ databases">
        <title>Desulfobotulus tamanensis H1 sp. nov. - anaerobic, alkaliphilic, sulphate reducing bacterium isolated from terrestrial mud volcano.</title>
        <authorList>
            <person name="Frolova A."/>
            <person name="Merkel A.Y."/>
            <person name="Slobodkin A.I."/>
        </authorList>
    </citation>
    <scope>NUCLEOTIDE SEQUENCE [LARGE SCALE GENOMIC DNA]</scope>
    <source>
        <strain evidence="2 3">H1</strain>
    </source>
</reference>
<dbReference type="Gene3D" id="3.20.20.140">
    <property type="entry name" value="Metal-dependent hydrolases"/>
    <property type="match status" value="1"/>
</dbReference>
<dbReference type="Pfam" id="PF01026">
    <property type="entry name" value="TatD_DNase"/>
    <property type="match status" value="1"/>
</dbReference>
<accession>A0ABT3NBB5</accession>
<name>A0ABT3NBB5_9BACT</name>
<dbReference type="InterPro" id="IPR001130">
    <property type="entry name" value="TatD-like"/>
</dbReference>
<dbReference type="CDD" id="cd01310">
    <property type="entry name" value="TatD_DNAse"/>
    <property type="match status" value="1"/>
</dbReference>
<proteinExistence type="predicted"/>
<dbReference type="Proteomes" id="UP001209681">
    <property type="component" value="Unassembled WGS sequence"/>
</dbReference>
<evidence type="ECO:0000313" key="3">
    <source>
        <dbReference type="Proteomes" id="UP001209681"/>
    </source>
</evidence>
<dbReference type="SUPFAM" id="SSF51556">
    <property type="entry name" value="Metallo-dependent hydrolases"/>
    <property type="match status" value="1"/>
</dbReference>
<dbReference type="PANTHER" id="PTHR46124:SF2">
    <property type="entry name" value="D-AMINOACYL-TRNA DEACYLASE"/>
    <property type="match status" value="1"/>
</dbReference>
<keyword evidence="3" id="KW-1185">Reference proteome</keyword>
<dbReference type="InterPro" id="IPR015991">
    <property type="entry name" value="TatD/YcfH-like"/>
</dbReference>